<dbReference type="GO" id="GO:0030288">
    <property type="term" value="C:outer membrane-bounded periplasmic space"/>
    <property type="evidence" value="ECO:0007669"/>
    <property type="project" value="TreeGrafter"/>
</dbReference>
<feature type="domain" description="MurNAc-LAA" evidence="4">
    <location>
        <begin position="157"/>
        <end position="265"/>
    </location>
</feature>
<dbReference type="PANTHER" id="PTHR30404:SF0">
    <property type="entry name" value="N-ACETYLMURAMOYL-L-ALANINE AMIDASE AMIC"/>
    <property type="match status" value="1"/>
</dbReference>
<dbReference type="Proteomes" id="UP000003240">
    <property type="component" value="Unassembled WGS sequence"/>
</dbReference>
<evidence type="ECO:0000313" key="6">
    <source>
        <dbReference type="Proteomes" id="UP000003240"/>
    </source>
</evidence>
<dbReference type="OrthoDB" id="9772024at2"/>
<dbReference type="GO" id="GO:0008745">
    <property type="term" value="F:N-acetylmuramoyl-L-alanine amidase activity"/>
    <property type="evidence" value="ECO:0007669"/>
    <property type="project" value="InterPro"/>
</dbReference>
<keyword evidence="3" id="KW-0732">Signal</keyword>
<proteinExistence type="predicted"/>
<protein>
    <submittedName>
        <fullName evidence="5">N-acetylmuramoyl-L-alanine amidase containing SLH domains</fullName>
    </submittedName>
</protein>
<feature type="signal peptide" evidence="3">
    <location>
        <begin position="1"/>
        <end position="28"/>
    </location>
</feature>
<name>F7NLA6_9FIRM</name>
<sequence length="271" mass="28910">MKNTKRITWLLLLFMICNVMIALPGAYAAGAASDSSVKAGKPNVIERVLQFFYNLILGPIFNNDKKDDRSATLPSKTRPGTSSSLKGKTIVVDPGHGGSNPGAVDNNVEEADVNLAVAAMLRNKLAASGANVVMTRTSDRSVAANGSSLGKELQARLDITNKNKADIFVSLHSNSNPDKKIAGAMTFYPKGRSSQLASAIQKELIAETDAVDKGISAGTFYVLRNNAVPSVLVEMGFVTNAAEAAKLKTPSYQQRLAEGVYQGIIRYFKNA</sequence>
<dbReference type="eggNOG" id="COG0860">
    <property type="taxonomic scope" value="Bacteria"/>
</dbReference>
<feature type="compositionally biased region" description="Polar residues" evidence="2">
    <location>
        <begin position="72"/>
        <end position="86"/>
    </location>
</feature>
<evidence type="ECO:0000256" key="2">
    <source>
        <dbReference type="SAM" id="MobiDB-lite"/>
    </source>
</evidence>
<dbReference type="InterPro" id="IPR050695">
    <property type="entry name" value="N-acetylmuramoyl_amidase_3"/>
</dbReference>
<evidence type="ECO:0000313" key="5">
    <source>
        <dbReference type="EMBL" id="EGO63211.1"/>
    </source>
</evidence>
<feature type="region of interest" description="Disordered" evidence="2">
    <location>
        <begin position="66"/>
        <end position="105"/>
    </location>
</feature>
<keyword evidence="1" id="KW-0378">Hydrolase</keyword>
<reference evidence="5 6" key="1">
    <citation type="journal article" date="2011" name="EMBO J.">
        <title>Structural diversity of bacterial flagellar motors.</title>
        <authorList>
            <person name="Chen S."/>
            <person name="Beeby M."/>
            <person name="Murphy G.E."/>
            <person name="Leadbetter J.R."/>
            <person name="Hendrixson D.R."/>
            <person name="Briegel A."/>
            <person name="Li Z."/>
            <person name="Shi J."/>
            <person name="Tocheva E.I."/>
            <person name="Muller A."/>
            <person name="Dobro M.J."/>
            <person name="Jensen G.J."/>
        </authorList>
    </citation>
    <scope>NUCLEOTIDE SEQUENCE [LARGE SCALE GENOMIC DNA]</scope>
    <source>
        <strain evidence="5 6">DSM 6540</strain>
    </source>
</reference>
<dbReference type="GO" id="GO:0009253">
    <property type="term" value="P:peptidoglycan catabolic process"/>
    <property type="evidence" value="ECO:0007669"/>
    <property type="project" value="InterPro"/>
</dbReference>
<dbReference type="AlphaFoldDB" id="F7NLA6"/>
<dbReference type="InterPro" id="IPR002508">
    <property type="entry name" value="MurNAc-LAA_cat"/>
</dbReference>
<evidence type="ECO:0000256" key="3">
    <source>
        <dbReference type="SAM" id="SignalP"/>
    </source>
</evidence>
<dbReference type="SUPFAM" id="SSF53187">
    <property type="entry name" value="Zn-dependent exopeptidases"/>
    <property type="match status" value="1"/>
</dbReference>
<dbReference type="STRING" id="1009370.ALO_14392"/>
<evidence type="ECO:0000259" key="4">
    <source>
        <dbReference type="SMART" id="SM00646"/>
    </source>
</evidence>
<dbReference type="SMART" id="SM00646">
    <property type="entry name" value="Ami_3"/>
    <property type="match status" value="1"/>
</dbReference>
<comment type="caution">
    <text evidence="5">The sequence shown here is derived from an EMBL/GenBank/DDBJ whole genome shotgun (WGS) entry which is preliminary data.</text>
</comment>
<dbReference type="Pfam" id="PF01520">
    <property type="entry name" value="Amidase_3"/>
    <property type="match status" value="1"/>
</dbReference>
<keyword evidence="6" id="KW-1185">Reference proteome</keyword>
<dbReference type="PANTHER" id="PTHR30404">
    <property type="entry name" value="N-ACETYLMURAMOYL-L-ALANINE AMIDASE"/>
    <property type="match status" value="1"/>
</dbReference>
<evidence type="ECO:0000256" key="1">
    <source>
        <dbReference type="ARBA" id="ARBA00022801"/>
    </source>
</evidence>
<dbReference type="Gene3D" id="3.40.630.40">
    <property type="entry name" value="Zn-dependent exopeptidases"/>
    <property type="match status" value="1"/>
</dbReference>
<dbReference type="RefSeq" id="WP_004573451.1">
    <property type="nucleotide sequence ID" value="NZ_AFGF01000126.1"/>
</dbReference>
<organism evidence="5 6">
    <name type="scientific">Acetonema longum DSM 6540</name>
    <dbReference type="NCBI Taxonomy" id="1009370"/>
    <lineage>
        <taxon>Bacteria</taxon>
        <taxon>Bacillati</taxon>
        <taxon>Bacillota</taxon>
        <taxon>Negativicutes</taxon>
        <taxon>Acetonemataceae</taxon>
        <taxon>Acetonema</taxon>
    </lineage>
</organism>
<gene>
    <name evidence="5" type="ORF">ALO_14392</name>
</gene>
<accession>F7NLA6</accession>
<dbReference type="EMBL" id="AFGF01000126">
    <property type="protein sequence ID" value="EGO63211.1"/>
    <property type="molecule type" value="Genomic_DNA"/>
</dbReference>
<feature type="chain" id="PRO_5003366536" evidence="3">
    <location>
        <begin position="29"/>
        <end position="271"/>
    </location>
</feature>
<dbReference type="CDD" id="cd02696">
    <property type="entry name" value="MurNAc-LAA"/>
    <property type="match status" value="1"/>
</dbReference>